<reference evidence="1" key="1">
    <citation type="journal article" date="2015" name="Nature">
        <title>Complex archaea that bridge the gap between prokaryotes and eukaryotes.</title>
        <authorList>
            <person name="Spang A."/>
            <person name="Saw J.H."/>
            <person name="Jorgensen S.L."/>
            <person name="Zaremba-Niedzwiedzka K."/>
            <person name="Martijn J."/>
            <person name="Lind A.E."/>
            <person name="van Eijk R."/>
            <person name="Schleper C."/>
            <person name="Guy L."/>
            <person name="Ettema T.J."/>
        </authorList>
    </citation>
    <scope>NUCLEOTIDE SEQUENCE</scope>
</reference>
<protein>
    <submittedName>
        <fullName evidence="1">Uncharacterized protein</fullName>
    </submittedName>
</protein>
<evidence type="ECO:0000313" key="1">
    <source>
        <dbReference type="EMBL" id="KKM07740.1"/>
    </source>
</evidence>
<organism evidence="1">
    <name type="scientific">marine sediment metagenome</name>
    <dbReference type="NCBI Taxonomy" id="412755"/>
    <lineage>
        <taxon>unclassified sequences</taxon>
        <taxon>metagenomes</taxon>
        <taxon>ecological metagenomes</taxon>
    </lineage>
</organism>
<name>A0A0F9H9H4_9ZZZZ</name>
<dbReference type="AlphaFoldDB" id="A0A0F9H9H4"/>
<sequence length="67" mass="7675">MSKALEKIEQYQRVVLAELLAQCTKGQQRKFARIFPDGPEKMPLDKVANAVLLCERTVKKNKEEKDA</sequence>
<dbReference type="EMBL" id="LAZR01015705">
    <property type="protein sequence ID" value="KKM07740.1"/>
    <property type="molecule type" value="Genomic_DNA"/>
</dbReference>
<accession>A0A0F9H9H4</accession>
<proteinExistence type="predicted"/>
<comment type="caution">
    <text evidence="1">The sequence shown here is derived from an EMBL/GenBank/DDBJ whole genome shotgun (WGS) entry which is preliminary data.</text>
</comment>
<gene>
    <name evidence="1" type="ORF">LCGC14_1730880</name>
</gene>